<dbReference type="HOGENOM" id="CLU_1342462_0_0_10"/>
<evidence type="ECO:0008006" key="4">
    <source>
        <dbReference type="Google" id="ProtNLM"/>
    </source>
</evidence>
<feature type="signal peptide" evidence="1">
    <location>
        <begin position="1"/>
        <end position="20"/>
    </location>
</feature>
<dbReference type="STRING" id="984262.SGRA_0870"/>
<dbReference type="KEGG" id="sgn:SGRA_0870"/>
<organism evidence="2 3">
    <name type="scientific">Saprospira grandis (strain Lewin)</name>
    <dbReference type="NCBI Taxonomy" id="984262"/>
    <lineage>
        <taxon>Bacteria</taxon>
        <taxon>Pseudomonadati</taxon>
        <taxon>Bacteroidota</taxon>
        <taxon>Saprospiria</taxon>
        <taxon>Saprospirales</taxon>
        <taxon>Saprospiraceae</taxon>
        <taxon>Saprospira</taxon>
    </lineage>
</organism>
<dbReference type="OrthoDB" id="9820368at2"/>
<gene>
    <name evidence="2" type="ordered locus">SGRA_0870</name>
</gene>
<dbReference type="AlphaFoldDB" id="H6L2E8"/>
<keyword evidence="3" id="KW-1185">Reference proteome</keyword>
<reference evidence="2 3" key="1">
    <citation type="journal article" date="2012" name="Stand. Genomic Sci.">
        <title>Complete genome sequencing and analysis of Saprospira grandis str. Lewin, a predatory marine bacterium.</title>
        <authorList>
            <person name="Saw J.H."/>
            <person name="Yuryev A."/>
            <person name="Kanbe M."/>
            <person name="Hou S."/>
            <person name="Young A.G."/>
            <person name="Aizawa S."/>
            <person name="Alam M."/>
        </authorList>
    </citation>
    <scope>NUCLEOTIDE SEQUENCE [LARGE SCALE GENOMIC DNA]</scope>
    <source>
        <strain evidence="2 3">Lewin</strain>
    </source>
</reference>
<keyword evidence="1" id="KW-0732">Signal</keyword>
<dbReference type="Proteomes" id="UP000007519">
    <property type="component" value="Chromosome"/>
</dbReference>
<dbReference type="RefSeq" id="WP_015691257.1">
    <property type="nucleotide sequence ID" value="NC_016940.1"/>
</dbReference>
<sequence>MNKVNYLFFSLFLLSCFGCASNLAEKESTQLDHQEMPADTNLVAVDSSFSTEKFELLQQICNSNEERYTHFKNDLWLRKWMNLDPDSSPACKYFRALKKYPGLLVGEFIFGAQDSSVHYTYKAVLVTDTLGEIKGRLVVKVSKTKNRRYTRLKYLSYYREDSISIGIYRGHPDESKNDLIAKELWVINSKGAIEKRELPAHLIK</sequence>
<dbReference type="EMBL" id="CP002831">
    <property type="protein sequence ID" value="AFC23606.1"/>
    <property type="molecule type" value="Genomic_DNA"/>
</dbReference>
<feature type="chain" id="PRO_5003603824" description="Lipoprotein" evidence="1">
    <location>
        <begin position="21"/>
        <end position="204"/>
    </location>
</feature>
<evidence type="ECO:0000313" key="3">
    <source>
        <dbReference type="Proteomes" id="UP000007519"/>
    </source>
</evidence>
<accession>H6L2E8</accession>
<dbReference type="PROSITE" id="PS51257">
    <property type="entry name" value="PROKAR_LIPOPROTEIN"/>
    <property type="match status" value="1"/>
</dbReference>
<evidence type="ECO:0000313" key="2">
    <source>
        <dbReference type="EMBL" id="AFC23606.1"/>
    </source>
</evidence>
<protein>
    <recommendedName>
        <fullName evidence="4">Lipoprotein</fullName>
    </recommendedName>
</protein>
<name>H6L2E8_SAPGL</name>
<evidence type="ECO:0000256" key="1">
    <source>
        <dbReference type="SAM" id="SignalP"/>
    </source>
</evidence>
<proteinExistence type="predicted"/>